<feature type="region of interest" description="Disordered" evidence="1">
    <location>
        <begin position="298"/>
        <end position="396"/>
    </location>
</feature>
<feature type="compositionally biased region" description="Polar residues" evidence="1">
    <location>
        <begin position="9"/>
        <end position="20"/>
    </location>
</feature>
<dbReference type="GO" id="GO:0031116">
    <property type="term" value="P:positive regulation of microtubule polymerization"/>
    <property type="evidence" value="ECO:0007669"/>
    <property type="project" value="TreeGrafter"/>
</dbReference>
<dbReference type="OrthoDB" id="10254927at2759"/>
<dbReference type="GO" id="GO:0007080">
    <property type="term" value="P:mitotic metaphase chromosome alignment"/>
    <property type="evidence" value="ECO:0007669"/>
    <property type="project" value="TreeGrafter"/>
</dbReference>
<dbReference type="SMART" id="SM00248">
    <property type="entry name" value="ANK"/>
    <property type="match status" value="4"/>
</dbReference>
<feature type="region of interest" description="Disordered" evidence="1">
    <location>
        <begin position="435"/>
        <end position="454"/>
    </location>
</feature>
<organism evidence="2 3">
    <name type="scientific">Owenia fusiformis</name>
    <name type="common">Polychaete worm</name>
    <dbReference type="NCBI Taxonomy" id="6347"/>
    <lineage>
        <taxon>Eukaryota</taxon>
        <taxon>Metazoa</taxon>
        <taxon>Spiralia</taxon>
        <taxon>Lophotrochozoa</taxon>
        <taxon>Annelida</taxon>
        <taxon>Polychaeta</taxon>
        <taxon>Sedentaria</taxon>
        <taxon>Canalipalpata</taxon>
        <taxon>Sabellida</taxon>
        <taxon>Oweniida</taxon>
        <taxon>Oweniidae</taxon>
        <taxon>Owenia</taxon>
    </lineage>
</organism>
<dbReference type="PROSITE" id="PS50297">
    <property type="entry name" value="ANK_REP_REGION"/>
    <property type="match status" value="2"/>
</dbReference>
<evidence type="ECO:0000256" key="1">
    <source>
        <dbReference type="SAM" id="MobiDB-lite"/>
    </source>
</evidence>
<dbReference type="EMBL" id="CAIIXF020000005">
    <property type="protein sequence ID" value="CAH1784881.1"/>
    <property type="molecule type" value="Genomic_DNA"/>
</dbReference>
<evidence type="ECO:0000313" key="3">
    <source>
        <dbReference type="Proteomes" id="UP000749559"/>
    </source>
</evidence>
<dbReference type="PANTHER" id="PTHR24160">
    <property type="entry name" value="ANKYRIN REPEAT DOMAIN-CONTAINING PROTEIN 53"/>
    <property type="match status" value="1"/>
</dbReference>
<comment type="caution">
    <text evidence="2">The sequence shown here is derived from an EMBL/GenBank/DDBJ whole genome shotgun (WGS) entry which is preliminary data.</text>
</comment>
<dbReference type="InterPro" id="IPR002110">
    <property type="entry name" value="Ankyrin_rpt"/>
</dbReference>
<proteinExistence type="predicted"/>
<reference evidence="2" key="1">
    <citation type="submission" date="2022-03" db="EMBL/GenBank/DDBJ databases">
        <authorList>
            <person name="Martin C."/>
        </authorList>
    </citation>
    <scope>NUCLEOTIDE SEQUENCE</scope>
</reference>
<accession>A0A8J1T573</accession>
<dbReference type="Proteomes" id="UP000749559">
    <property type="component" value="Unassembled WGS sequence"/>
</dbReference>
<name>A0A8J1T573_OWEFU</name>
<feature type="compositionally biased region" description="Basic and acidic residues" evidence="1">
    <location>
        <begin position="363"/>
        <end position="377"/>
    </location>
</feature>
<dbReference type="GO" id="GO:0000922">
    <property type="term" value="C:spindle pole"/>
    <property type="evidence" value="ECO:0007669"/>
    <property type="project" value="TreeGrafter"/>
</dbReference>
<sequence>MSEGGGRSQGHSKSPQGQGQTRRRVIKVEKKIADDEFMAAAIGDVDWLRQSVKDSRGGAVQFDKNGLAAIHLAAIHGRLDCLKLLIEKYHIDVNLASAAGWRPIHVTISNQTGKRSYNCLEYLLDQGADASVVNDDGITPAHQAASEGHVQCLKALIEVGAKINEKDCRGHTPIDLAKLWGHRKCARLLAAETWHQERESVAKEMNQLKKIQMQNALKEIEDGEHLAADKEFYGQVAFENWTNDKGLTKKATGPDKKKLEEEKIQRRKERAEQERLKQEKIKEEQEELKRQEEAREALLKANSFRPPTGSILARRDDNDQKPPPSGRRVQVVSKKQDGDGQSLEPASVRDAVSPRAHSVASASEHDLGLYERADSSKSKNTKSVSSERRKKREPAFKNPKKWNKWYTLPEMEYEANLKDVYPRDNFTKLPTHRSFPHELLPGAGKPASAFSPNDRKKVINKKYRHPNLPQDVMDELLSKDPKIMADDPLNPTKRSVLFQCKNIVDAQSKKKYDLDEVPARSETMFHLSDDMHSELFQQGLEPVKTYRTSMTQSTNISGISNWSTNERLDIARMLERMGGDKYEFPKIKGESYDINFGQFVI</sequence>
<feature type="region of interest" description="Disordered" evidence="1">
    <location>
        <begin position="1"/>
        <end position="23"/>
    </location>
</feature>
<dbReference type="Pfam" id="PF12796">
    <property type="entry name" value="Ank_2"/>
    <property type="match status" value="1"/>
</dbReference>
<dbReference type="Gene3D" id="1.25.40.20">
    <property type="entry name" value="Ankyrin repeat-containing domain"/>
    <property type="match status" value="2"/>
</dbReference>
<dbReference type="PANTHER" id="PTHR24160:SF1">
    <property type="entry name" value="ANKYRIN REPEAT DOMAIN-CONTAINING PROTEIN 53"/>
    <property type="match status" value="1"/>
</dbReference>
<keyword evidence="3" id="KW-1185">Reference proteome</keyword>
<feature type="compositionally biased region" description="Basic and acidic residues" evidence="1">
    <location>
        <begin position="252"/>
        <end position="278"/>
    </location>
</feature>
<dbReference type="PROSITE" id="PS50088">
    <property type="entry name" value="ANK_REPEAT"/>
    <property type="match status" value="3"/>
</dbReference>
<dbReference type="GO" id="GO:1902412">
    <property type="term" value="P:regulation of mitotic cytokinesis"/>
    <property type="evidence" value="ECO:0007669"/>
    <property type="project" value="InterPro"/>
</dbReference>
<dbReference type="GO" id="GO:0060236">
    <property type="term" value="P:regulation of mitotic spindle organization"/>
    <property type="evidence" value="ECO:0007669"/>
    <property type="project" value="TreeGrafter"/>
</dbReference>
<evidence type="ECO:0000313" key="2">
    <source>
        <dbReference type="EMBL" id="CAH1784881.1"/>
    </source>
</evidence>
<dbReference type="InterPro" id="IPR042335">
    <property type="entry name" value="ANKRD53"/>
</dbReference>
<gene>
    <name evidence="2" type="ORF">OFUS_LOCUS11007</name>
</gene>
<dbReference type="AlphaFoldDB" id="A0A8J1T573"/>
<dbReference type="SUPFAM" id="SSF48403">
    <property type="entry name" value="Ankyrin repeat"/>
    <property type="match status" value="1"/>
</dbReference>
<feature type="region of interest" description="Disordered" evidence="1">
    <location>
        <begin position="245"/>
        <end position="278"/>
    </location>
</feature>
<protein>
    <submittedName>
        <fullName evidence="2">Uncharacterized protein</fullName>
    </submittedName>
</protein>
<dbReference type="InterPro" id="IPR036770">
    <property type="entry name" value="Ankyrin_rpt-contain_sf"/>
</dbReference>
<dbReference type="Pfam" id="PF13637">
    <property type="entry name" value="Ank_4"/>
    <property type="match status" value="1"/>
</dbReference>